<dbReference type="EMBL" id="CP059343">
    <property type="protein sequence ID" value="QMS56126.1"/>
    <property type="molecule type" value="Genomic_DNA"/>
</dbReference>
<organism evidence="2 3">
    <name type="scientific">Kocuria varians</name>
    <name type="common">Micrococcus varians</name>
    <dbReference type="NCBI Taxonomy" id="1272"/>
    <lineage>
        <taxon>Bacteria</taxon>
        <taxon>Bacillati</taxon>
        <taxon>Actinomycetota</taxon>
        <taxon>Actinomycetes</taxon>
        <taxon>Micrococcales</taxon>
        <taxon>Micrococcaceae</taxon>
        <taxon>Kocuria</taxon>
    </lineage>
</organism>
<proteinExistence type="predicted"/>
<dbReference type="Proteomes" id="UP000216825">
    <property type="component" value="Chromosome"/>
</dbReference>
<dbReference type="KEGG" id="kvr:CIB50_0000826"/>
<accession>A0A7D7KYM9</accession>
<keyword evidence="1" id="KW-0472">Membrane</keyword>
<evidence type="ECO:0000313" key="2">
    <source>
        <dbReference type="EMBL" id="QMS56126.1"/>
    </source>
</evidence>
<gene>
    <name evidence="2" type="ORF">CIB50_0000826</name>
</gene>
<name>A0A7D7KYM9_KOCVA</name>
<feature type="transmembrane region" description="Helical" evidence="1">
    <location>
        <begin position="12"/>
        <end position="32"/>
    </location>
</feature>
<reference evidence="2" key="2">
    <citation type="submission" date="2020-07" db="EMBL/GenBank/DDBJ databases">
        <title>Genome of starter culture bacteria Kocuria salsicia reveals its technological properties and safety for usage in meat industry.</title>
        <authorList>
            <person name="Michael M."/>
            <person name="Konstantin K."/>
            <person name="Evgenii K."/>
            <person name="Galina S."/>
            <person name="Oksana K."/>
            <person name="Andrei L."/>
        </authorList>
    </citation>
    <scope>NUCLEOTIDE SEQUENCE [LARGE SCALE GENOMIC DNA]</scope>
    <source>
        <strain evidence="2">80</strain>
    </source>
</reference>
<keyword evidence="1" id="KW-0812">Transmembrane</keyword>
<sequence length="46" mass="4915">MIDALSTGFTHATQWALVIATGFILLGFLGALQVRRAARRDDTPAA</sequence>
<keyword evidence="3" id="KW-1185">Reference proteome</keyword>
<protein>
    <submittedName>
        <fullName evidence="2">Uncharacterized protein</fullName>
    </submittedName>
</protein>
<evidence type="ECO:0000313" key="3">
    <source>
        <dbReference type="Proteomes" id="UP000216825"/>
    </source>
</evidence>
<evidence type="ECO:0000256" key="1">
    <source>
        <dbReference type="SAM" id="Phobius"/>
    </source>
</evidence>
<reference evidence="2" key="1">
    <citation type="submission" date="2017-08" db="EMBL/GenBank/DDBJ databases">
        <authorList>
            <person name="Minaev M."/>
            <person name="Kurbakov K.A."/>
            <person name="Solodovnikova G.I."/>
            <person name="Kuznetsova O.A."/>
            <person name="Lisitsyn A.B."/>
        </authorList>
    </citation>
    <scope>NUCLEOTIDE SEQUENCE</scope>
    <source>
        <strain evidence="2">80</strain>
    </source>
</reference>
<keyword evidence="1" id="KW-1133">Transmembrane helix</keyword>
<dbReference type="AlphaFoldDB" id="A0A7D7KYM9"/>